<dbReference type="AlphaFoldDB" id="A0A6F8PE75"/>
<proteinExistence type="evidence at transcript level"/>
<dbReference type="Gene3D" id="3.40.50.2000">
    <property type="entry name" value="Glycogen Phosphorylase B"/>
    <property type="match status" value="2"/>
</dbReference>
<reference evidence="7" key="1">
    <citation type="submission" date="2019-05" db="EMBL/GenBank/DDBJ databases">
        <title>Identification of sesamum indicum UGT genes.</title>
        <authorList>
            <person name="Ono E."/>
        </authorList>
    </citation>
    <scope>NUCLEOTIDE SEQUENCE</scope>
</reference>
<dbReference type="FunFam" id="3.40.50.2000:FF:000060">
    <property type="entry name" value="Glycosyltransferase"/>
    <property type="match status" value="1"/>
</dbReference>
<dbReference type="Pfam" id="PF26168">
    <property type="entry name" value="Glyco_transf_N"/>
    <property type="match status" value="1"/>
</dbReference>
<name>A0A6F8PE75_SESIN</name>
<reference evidence="9" key="2">
    <citation type="submission" date="2025-04" db="UniProtKB">
        <authorList>
            <consortium name="RefSeq"/>
        </authorList>
    </citation>
    <scope>IDENTIFICATION</scope>
</reference>
<dbReference type="SUPFAM" id="SSF53756">
    <property type="entry name" value="UDP-Glycosyltransferase/glycogen phosphorylase"/>
    <property type="match status" value="1"/>
</dbReference>
<dbReference type="PANTHER" id="PTHR48044:SF82">
    <property type="entry name" value="GLYCOSYLTRANSFERASE"/>
    <property type="match status" value="1"/>
</dbReference>
<dbReference type="PROSITE" id="PS00375">
    <property type="entry name" value="UDPGT"/>
    <property type="match status" value="1"/>
</dbReference>
<dbReference type="GO" id="GO:0008194">
    <property type="term" value="F:UDP-glycosyltransferase activity"/>
    <property type="evidence" value="ECO:0007669"/>
    <property type="project" value="InterPro"/>
</dbReference>
<evidence type="ECO:0000313" key="9">
    <source>
        <dbReference type="RefSeq" id="XP_011090909.1"/>
    </source>
</evidence>
<gene>
    <name evidence="7" type="primary">SiGGT_SIN1010155</name>
    <name evidence="9" type="synonym">LOC105171474</name>
</gene>
<dbReference type="EC" id="2.4.1.-" evidence="5"/>
<sequence>MENEQPKFSILMFPWLAHSHVFPFLGLAKTLSKRSFHIYFCSSAINLDSIRNNMATYLPIATASIDLIELRLPSLPELPSQFHTTKNLPPNLLPILLQAFQMSSSSFSEVLNALRPDLLIYDFFQPWAAKLALSQGIPSVYFATTGAAPFSFFYHLYTYGTTTTFPYQEIYLLEHEKVDLRAPVEPKVKDADEDFAFGNFKLSSNIVLVKSLRGVEGKYIDYLSALCQKKVVPTGPIVQEPNDEDEGCWEILQWLSRKERFSTVFICFGSEHFLSKEQILEIAKGLELCESNFIWATRFPVEEETLCIEDAFPSGFLDRVKERGLVLRKWAPQAKILSCPSIGGFVSHCGWSSIMESMYFGIPVIAMPIKFDQPINARLVVEASAGVEVGRDENGLFSAKAVAEAINKVIMETNEGGLRNGARKLSQKMKNEEEQAENEAAQELLWLCKKSKQ</sequence>
<keyword evidence="3 4" id="KW-0808">Transferase</keyword>
<organism evidence="7">
    <name type="scientific">Sesamum indicum</name>
    <name type="common">Oriental sesame</name>
    <name type="synonym">Sesamum orientale</name>
    <dbReference type="NCBI Taxonomy" id="4182"/>
    <lineage>
        <taxon>Eukaryota</taxon>
        <taxon>Viridiplantae</taxon>
        <taxon>Streptophyta</taxon>
        <taxon>Embryophyta</taxon>
        <taxon>Tracheophyta</taxon>
        <taxon>Spermatophyta</taxon>
        <taxon>Magnoliopsida</taxon>
        <taxon>eudicotyledons</taxon>
        <taxon>Gunneridae</taxon>
        <taxon>Pentapetalae</taxon>
        <taxon>asterids</taxon>
        <taxon>lamiids</taxon>
        <taxon>Lamiales</taxon>
        <taxon>Pedaliaceae</taxon>
        <taxon>Sesamum</taxon>
    </lineage>
</organism>
<dbReference type="Proteomes" id="UP000504604">
    <property type="component" value="Linkage group LG10"/>
</dbReference>
<evidence type="ECO:0000313" key="8">
    <source>
        <dbReference type="Proteomes" id="UP000504604"/>
    </source>
</evidence>
<evidence type="ECO:0000256" key="1">
    <source>
        <dbReference type="ARBA" id="ARBA00009995"/>
    </source>
</evidence>
<dbReference type="CDD" id="cd03784">
    <property type="entry name" value="GT1_Gtf-like"/>
    <property type="match status" value="1"/>
</dbReference>
<dbReference type="Gramene" id="SIN_1010155.t">
    <property type="protein sequence ID" value="SIN_1010155.t.cds1"/>
    <property type="gene ID" value="SIN_1010155"/>
</dbReference>
<evidence type="ECO:0000259" key="6">
    <source>
        <dbReference type="Pfam" id="PF26168"/>
    </source>
</evidence>
<feature type="domain" description="Glycosyltransferase N-terminal" evidence="6">
    <location>
        <begin position="9"/>
        <end position="236"/>
    </location>
</feature>
<keyword evidence="2 4" id="KW-0328">Glycosyltransferase</keyword>
<dbReference type="Pfam" id="PF00201">
    <property type="entry name" value="UDPGT"/>
    <property type="match status" value="1"/>
</dbReference>
<evidence type="ECO:0000313" key="7">
    <source>
        <dbReference type="EMBL" id="BBK26433.1"/>
    </source>
</evidence>
<keyword evidence="8" id="KW-1185">Reference proteome</keyword>
<comment type="similarity">
    <text evidence="1 4">Belongs to the UDP-glycosyltransferase family.</text>
</comment>
<evidence type="ECO:0000256" key="3">
    <source>
        <dbReference type="ARBA" id="ARBA00022679"/>
    </source>
</evidence>
<dbReference type="GeneID" id="105171474"/>
<dbReference type="KEGG" id="sind:105171474"/>
<dbReference type="InterPro" id="IPR002213">
    <property type="entry name" value="UDP_glucos_trans"/>
</dbReference>
<accession>A0A6F8PE75</accession>
<dbReference type="RefSeq" id="XP_011090909.1">
    <property type="nucleotide sequence ID" value="XM_011092607.2"/>
</dbReference>
<protein>
    <recommendedName>
        <fullName evidence="5">Glycosyltransferase</fullName>
        <ecNumber evidence="5">2.4.1.-</ecNumber>
    </recommendedName>
</protein>
<dbReference type="EMBL" id="LC484017">
    <property type="protein sequence ID" value="BBK26433.1"/>
    <property type="molecule type" value="mRNA"/>
</dbReference>
<evidence type="ECO:0000256" key="2">
    <source>
        <dbReference type="ARBA" id="ARBA00022676"/>
    </source>
</evidence>
<dbReference type="InterPro" id="IPR035595">
    <property type="entry name" value="UDP_glycos_trans_CS"/>
</dbReference>
<dbReference type="InterPro" id="IPR058980">
    <property type="entry name" value="Glyco_transf_N"/>
</dbReference>
<evidence type="ECO:0000256" key="4">
    <source>
        <dbReference type="RuleBase" id="RU003718"/>
    </source>
</evidence>
<dbReference type="GO" id="GO:0016138">
    <property type="term" value="P:glycoside biosynthetic process"/>
    <property type="evidence" value="ECO:0007669"/>
    <property type="project" value="UniProtKB-ARBA"/>
</dbReference>
<evidence type="ECO:0000256" key="5">
    <source>
        <dbReference type="RuleBase" id="RU362057"/>
    </source>
</evidence>
<dbReference type="OrthoDB" id="5835829at2759"/>
<dbReference type="PANTHER" id="PTHR48044">
    <property type="entry name" value="GLYCOSYLTRANSFERASE"/>
    <property type="match status" value="1"/>
</dbReference>